<dbReference type="Proteomes" id="UP000724874">
    <property type="component" value="Unassembled WGS sequence"/>
</dbReference>
<name>A0A9P5NBF0_GYMJU</name>
<dbReference type="OrthoDB" id="3107871at2759"/>
<organism evidence="2 3">
    <name type="scientific">Gymnopilus junonius</name>
    <name type="common">Spectacular rustgill mushroom</name>
    <name type="synonym">Gymnopilus spectabilis subsp. junonius</name>
    <dbReference type="NCBI Taxonomy" id="109634"/>
    <lineage>
        <taxon>Eukaryota</taxon>
        <taxon>Fungi</taxon>
        <taxon>Dikarya</taxon>
        <taxon>Basidiomycota</taxon>
        <taxon>Agaricomycotina</taxon>
        <taxon>Agaricomycetes</taxon>
        <taxon>Agaricomycetidae</taxon>
        <taxon>Agaricales</taxon>
        <taxon>Agaricineae</taxon>
        <taxon>Hymenogastraceae</taxon>
        <taxon>Gymnopilus</taxon>
    </lineage>
</organism>
<proteinExistence type="predicted"/>
<gene>
    <name evidence="2" type="ORF">CPB84DRAFT_1752112</name>
</gene>
<reference evidence="2" key="1">
    <citation type="submission" date="2020-11" db="EMBL/GenBank/DDBJ databases">
        <authorList>
            <consortium name="DOE Joint Genome Institute"/>
            <person name="Ahrendt S."/>
            <person name="Riley R."/>
            <person name="Andreopoulos W."/>
            <person name="LaButti K."/>
            <person name="Pangilinan J."/>
            <person name="Ruiz-duenas F.J."/>
            <person name="Barrasa J.M."/>
            <person name="Sanchez-Garcia M."/>
            <person name="Camarero S."/>
            <person name="Miyauchi S."/>
            <person name="Serrano A."/>
            <person name="Linde D."/>
            <person name="Babiker R."/>
            <person name="Drula E."/>
            <person name="Ayuso-Fernandez I."/>
            <person name="Pacheco R."/>
            <person name="Padilla G."/>
            <person name="Ferreira P."/>
            <person name="Barriuso J."/>
            <person name="Kellner H."/>
            <person name="Castanera R."/>
            <person name="Alfaro M."/>
            <person name="Ramirez L."/>
            <person name="Pisabarro A.G."/>
            <person name="Kuo A."/>
            <person name="Tritt A."/>
            <person name="Lipzen A."/>
            <person name="He G."/>
            <person name="Yan M."/>
            <person name="Ng V."/>
            <person name="Cullen D."/>
            <person name="Martin F."/>
            <person name="Rosso M.-N."/>
            <person name="Henrissat B."/>
            <person name="Hibbett D."/>
            <person name="Martinez A.T."/>
            <person name="Grigoriev I.V."/>
        </authorList>
    </citation>
    <scope>NUCLEOTIDE SEQUENCE</scope>
    <source>
        <strain evidence="2">AH 44721</strain>
    </source>
</reference>
<evidence type="ECO:0000313" key="3">
    <source>
        <dbReference type="Proteomes" id="UP000724874"/>
    </source>
</evidence>
<protein>
    <submittedName>
        <fullName evidence="2">Uncharacterized protein</fullName>
    </submittedName>
</protein>
<feature type="compositionally biased region" description="Low complexity" evidence="1">
    <location>
        <begin position="339"/>
        <end position="354"/>
    </location>
</feature>
<dbReference type="AlphaFoldDB" id="A0A9P5NBF0"/>
<comment type="caution">
    <text evidence="2">The sequence shown here is derived from an EMBL/GenBank/DDBJ whole genome shotgun (WGS) entry which is preliminary data.</text>
</comment>
<feature type="region of interest" description="Disordered" evidence="1">
    <location>
        <begin position="339"/>
        <end position="362"/>
    </location>
</feature>
<evidence type="ECO:0000313" key="2">
    <source>
        <dbReference type="EMBL" id="KAF8877563.1"/>
    </source>
</evidence>
<accession>A0A9P5NBF0</accession>
<keyword evidence="3" id="KW-1185">Reference proteome</keyword>
<evidence type="ECO:0000256" key="1">
    <source>
        <dbReference type="SAM" id="MobiDB-lite"/>
    </source>
</evidence>
<sequence length="376" mass="42540">MNNQSLQEVANNYQEKLKAGLYDRFPTLGSPKNKEISILHQAVIVQFGEELGALIGRSVGPGQKVSKDLILNHGQVAEIDKFFSSFCWRIFEIDPETNGVLIDDPNGYLREDREHDSQAEVARNGLRLSFKAEDKIGLRSSEVLTTFAFGNTKPQIEHVLEVSVVAHMINDPKFVEKVTKIYTKYNMKFDPLSLLAELAETLKEKENLVRDIPQEFNLHKAQFFMGHEALSIPLALYLEEGSKFQRHWIERHANTHENAYVRFIFEELCKTRFAQGNWYQLIGQMWFIKGPKEKVYKEISEALQNLSRQVDDSLARIQGRLDRIDACLQMLGGSVSPSLLHESSGSSKLEGASSNGPGHDLKQAIFSDADASKLQS</sequence>
<dbReference type="EMBL" id="JADNYJ010000168">
    <property type="protein sequence ID" value="KAF8877563.1"/>
    <property type="molecule type" value="Genomic_DNA"/>
</dbReference>